<dbReference type="EMBL" id="JAAZSR010000442">
    <property type="protein sequence ID" value="NKX52205.1"/>
    <property type="molecule type" value="Genomic_DNA"/>
</dbReference>
<dbReference type="Gene3D" id="1.10.10.10">
    <property type="entry name" value="Winged helix-like DNA-binding domain superfamily/Winged helix DNA-binding domain"/>
    <property type="match status" value="1"/>
</dbReference>
<feature type="non-terminal residue" evidence="2">
    <location>
        <position position="91"/>
    </location>
</feature>
<accession>A0ABX1JVK6</accession>
<evidence type="ECO:0000313" key="2">
    <source>
        <dbReference type="EMBL" id="NKX52205.1"/>
    </source>
</evidence>
<evidence type="ECO:0000259" key="1">
    <source>
        <dbReference type="PROSITE" id="PS51077"/>
    </source>
</evidence>
<reference evidence="2 3" key="1">
    <citation type="submission" date="2020-04" db="EMBL/GenBank/DDBJ databases">
        <authorList>
            <person name="Liu S."/>
        </authorList>
    </citation>
    <scope>NUCLEOTIDE SEQUENCE [LARGE SCALE GENOMIC DNA]</scope>
    <source>
        <strain evidence="2 3">CGMCC 1.15091</strain>
    </source>
</reference>
<dbReference type="InterPro" id="IPR005471">
    <property type="entry name" value="Tscrpt_reg_IclR_N"/>
</dbReference>
<comment type="caution">
    <text evidence="2">The sequence shown here is derived from an EMBL/GenBank/DDBJ whole genome shotgun (WGS) entry which is preliminary data.</text>
</comment>
<dbReference type="InterPro" id="IPR036390">
    <property type="entry name" value="WH_DNA-bd_sf"/>
</dbReference>
<organism evidence="2 3">
    <name type="scientific">Arthrobacter deserti</name>
    <dbReference type="NCBI Taxonomy" id="1742687"/>
    <lineage>
        <taxon>Bacteria</taxon>
        <taxon>Bacillati</taxon>
        <taxon>Actinomycetota</taxon>
        <taxon>Actinomycetes</taxon>
        <taxon>Micrococcales</taxon>
        <taxon>Micrococcaceae</taxon>
        <taxon>Arthrobacter</taxon>
    </lineage>
</organism>
<dbReference type="SUPFAM" id="SSF46785">
    <property type="entry name" value="Winged helix' DNA-binding domain"/>
    <property type="match status" value="1"/>
</dbReference>
<dbReference type="SMART" id="SM00346">
    <property type="entry name" value="HTH_ICLR"/>
    <property type="match status" value="1"/>
</dbReference>
<name>A0ABX1JVK6_9MICC</name>
<keyword evidence="3" id="KW-1185">Reference proteome</keyword>
<dbReference type="InterPro" id="IPR036388">
    <property type="entry name" value="WH-like_DNA-bd_sf"/>
</dbReference>
<proteinExistence type="predicted"/>
<dbReference type="Pfam" id="PF09339">
    <property type="entry name" value="HTH_IclR"/>
    <property type="match status" value="1"/>
</dbReference>
<dbReference type="PROSITE" id="PS51077">
    <property type="entry name" value="HTH_ICLR"/>
    <property type="match status" value="1"/>
</dbReference>
<protein>
    <submittedName>
        <fullName evidence="2">Helix-turn-helix domain-containing protein</fullName>
    </submittedName>
</protein>
<dbReference type="Proteomes" id="UP000523795">
    <property type="component" value="Unassembled WGS sequence"/>
</dbReference>
<feature type="domain" description="HTH iclR-type" evidence="1">
    <location>
        <begin position="15"/>
        <end position="75"/>
    </location>
</feature>
<sequence length="91" mass="9849">MDNSPMRNTSAASPVESVDRALLLILLMRAAGPVSVKTAAEHLDVAPSTAHRLLSALAFRGFAVQDRERRYRAGPVLSERSAEAISVHVLR</sequence>
<evidence type="ECO:0000313" key="3">
    <source>
        <dbReference type="Proteomes" id="UP000523795"/>
    </source>
</evidence>
<gene>
    <name evidence="2" type="ORF">HER39_16845</name>
</gene>